<evidence type="ECO:0000313" key="3">
    <source>
        <dbReference type="Proteomes" id="UP001162483"/>
    </source>
</evidence>
<gene>
    <name evidence="2" type="ORF">SPARVUS_LOCUS9033048</name>
</gene>
<reference evidence="2" key="1">
    <citation type="submission" date="2023-05" db="EMBL/GenBank/DDBJ databases">
        <authorList>
            <person name="Stuckert A."/>
        </authorList>
    </citation>
    <scope>NUCLEOTIDE SEQUENCE</scope>
</reference>
<comment type="caution">
    <text evidence="2">The sequence shown here is derived from an EMBL/GenBank/DDBJ whole genome shotgun (WGS) entry which is preliminary data.</text>
</comment>
<organism evidence="2 3">
    <name type="scientific">Staurois parvus</name>
    <dbReference type="NCBI Taxonomy" id="386267"/>
    <lineage>
        <taxon>Eukaryota</taxon>
        <taxon>Metazoa</taxon>
        <taxon>Chordata</taxon>
        <taxon>Craniata</taxon>
        <taxon>Vertebrata</taxon>
        <taxon>Euteleostomi</taxon>
        <taxon>Amphibia</taxon>
        <taxon>Batrachia</taxon>
        <taxon>Anura</taxon>
        <taxon>Neobatrachia</taxon>
        <taxon>Ranoidea</taxon>
        <taxon>Ranidae</taxon>
        <taxon>Staurois</taxon>
    </lineage>
</organism>
<accession>A0ABN9E2M2</accession>
<proteinExistence type="predicted"/>
<dbReference type="Proteomes" id="UP001162483">
    <property type="component" value="Unassembled WGS sequence"/>
</dbReference>
<evidence type="ECO:0000256" key="1">
    <source>
        <dbReference type="SAM" id="MobiDB-lite"/>
    </source>
</evidence>
<keyword evidence="3" id="KW-1185">Reference proteome</keyword>
<name>A0ABN9E2M2_9NEOB</name>
<evidence type="ECO:0000313" key="2">
    <source>
        <dbReference type="EMBL" id="CAI9579130.1"/>
    </source>
</evidence>
<sequence>MQKKKKNNKNPSNNGSKIGRFFGQKKNQPIFAPLMG</sequence>
<feature type="region of interest" description="Disordered" evidence="1">
    <location>
        <begin position="1"/>
        <end position="36"/>
    </location>
</feature>
<protein>
    <submittedName>
        <fullName evidence="2">Uncharacterized protein</fullName>
    </submittedName>
</protein>
<dbReference type="EMBL" id="CATNWA010015068">
    <property type="protein sequence ID" value="CAI9579130.1"/>
    <property type="molecule type" value="Genomic_DNA"/>
</dbReference>